<evidence type="ECO:0000256" key="2">
    <source>
        <dbReference type="SAM" id="Phobius"/>
    </source>
</evidence>
<keyword evidence="2" id="KW-0472">Membrane</keyword>
<dbReference type="RefSeq" id="WP_152583230.1">
    <property type="nucleotide sequence ID" value="NZ_VIKT02000005.1"/>
</dbReference>
<accession>A0A9E5JU52</accession>
<dbReference type="OrthoDB" id="5194167at2"/>
<gene>
    <name evidence="3" type="ORF">FK219_004490</name>
</gene>
<feature type="compositionally biased region" description="Low complexity" evidence="1">
    <location>
        <begin position="192"/>
        <end position="205"/>
    </location>
</feature>
<evidence type="ECO:0000313" key="4">
    <source>
        <dbReference type="Proteomes" id="UP000818266"/>
    </source>
</evidence>
<keyword evidence="2" id="KW-0812">Transmembrane</keyword>
<feature type="transmembrane region" description="Helical" evidence="2">
    <location>
        <begin position="152"/>
        <end position="173"/>
    </location>
</feature>
<dbReference type="Proteomes" id="UP000818266">
    <property type="component" value="Unassembled WGS sequence"/>
</dbReference>
<proteinExistence type="predicted"/>
<feature type="compositionally biased region" description="Basic and acidic residues" evidence="1">
    <location>
        <begin position="179"/>
        <end position="190"/>
    </location>
</feature>
<protein>
    <submittedName>
        <fullName evidence="3">Uncharacterized protein</fullName>
    </submittedName>
</protein>
<evidence type="ECO:0000256" key="1">
    <source>
        <dbReference type="SAM" id="MobiDB-lite"/>
    </source>
</evidence>
<feature type="transmembrane region" description="Helical" evidence="2">
    <location>
        <begin position="74"/>
        <end position="100"/>
    </location>
</feature>
<evidence type="ECO:0000313" key="3">
    <source>
        <dbReference type="EMBL" id="NHF62503.1"/>
    </source>
</evidence>
<name>A0A9E5JU52_9MICO</name>
<feature type="transmembrane region" description="Helical" evidence="2">
    <location>
        <begin position="112"/>
        <end position="132"/>
    </location>
</feature>
<comment type="caution">
    <text evidence="3">The sequence shown here is derived from an EMBL/GenBank/DDBJ whole genome shotgun (WGS) entry which is preliminary data.</text>
</comment>
<organism evidence="3 4">
    <name type="scientific">Microcella pacifica</name>
    <dbReference type="NCBI Taxonomy" id="2591847"/>
    <lineage>
        <taxon>Bacteria</taxon>
        <taxon>Bacillati</taxon>
        <taxon>Actinomycetota</taxon>
        <taxon>Actinomycetes</taxon>
        <taxon>Micrococcales</taxon>
        <taxon>Microbacteriaceae</taxon>
        <taxon>Microcella</taxon>
    </lineage>
</organism>
<dbReference type="EMBL" id="VIKT02000005">
    <property type="protein sequence ID" value="NHF62503.1"/>
    <property type="molecule type" value="Genomic_DNA"/>
</dbReference>
<reference evidence="3 4" key="1">
    <citation type="submission" date="2020-03" db="EMBL/GenBank/DDBJ databases">
        <title>Chryseoglobus sp. isolated from a deep-sea seamount.</title>
        <authorList>
            <person name="Zhang D.-C."/>
        </authorList>
    </citation>
    <scope>NUCLEOTIDE SEQUENCE [LARGE SCALE GENOMIC DNA]</scope>
    <source>
        <strain evidence="3 4">KN1116</strain>
    </source>
</reference>
<dbReference type="AlphaFoldDB" id="A0A9E5JU52"/>
<sequence length="205" mass="21328">MANSPMTRTQFSSSLIAGAVAHTMFQTGWFGFGMSLAGLAAAALFGNLVDVIGDAIGSEALPSLFNSLGVGADILFWVLIAMLIGSLVLVLLAVIVSVWLLRLTGQRKPWAVTWASLGITAVLDIGLFWLYVWLATVVTDSPVAGPVLLTPVFALVGGILLGALVWWAIAHAFRDKSAEQQHSDGEKGDGDAATAAPAPVTPAEA</sequence>
<feature type="region of interest" description="Disordered" evidence="1">
    <location>
        <begin position="179"/>
        <end position="205"/>
    </location>
</feature>
<keyword evidence="4" id="KW-1185">Reference proteome</keyword>
<keyword evidence="2" id="KW-1133">Transmembrane helix</keyword>